<evidence type="ECO:0000256" key="5">
    <source>
        <dbReference type="ARBA" id="ARBA00022692"/>
    </source>
</evidence>
<evidence type="ECO:0000256" key="3">
    <source>
        <dbReference type="ARBA" id="ARBA00010532"/>
    </source>
</evidence>
<evidence type="ECO:0000256" key="13">
    <source>
        <dbReference type="SAM" id="Phobius"/>
    </source>
</evidence>
<dbReference type="AlphaFoldDB" id="C1BRJ5"/>
<keyword evidence="7 13" id="KW-0472">Membrane</keyword>
<dbReference type="PRINTS" id="PR01609">
    <property type="entry name" value="CD36FAMILY"/>
</dbReference>
<comment type="subcellular location">
    <subcellularLocation>
        <location evidence="2">Cell membrane</location>
        <topology evidence="2">Multi-pass membrane protein</topology>
    </subcellularLocation>
    <subcellularLocation>
        <location evidence="1">Membrane</location>
        <location evidence="1">Caveola</location>
        <topology evidence="1">Multi-pass membrane protein</topology>
    </subcellularLocation>
</comment>
<organism evidence="14">
    <name type="scientific">Caligus rogercresseyi</name>
    <name type="common">Sea louse</name>
    <dbReference type="NCBI Taxonomy" id="217165"/>
    <lineage>
        <taxon>Eukaryota</taxon>
        <taxon>Metazoa</taxon>
        <taxon>Ecdysozoa</taxon>
        <taxon>Arthropoda</taxon>
        <taxon>Crustacea</taxon>
        <taxon>Multicrustacea</taxon>
        <taxon>Hexanauplia</taxon>
        <taxon>Copepoda</taxon>
        <taxon>Siphonostomatoida</taxon>
        <taxon>Caligidae</taxon>
        <taxon>Caligus</taxon>
    </lineage>
</organism>
<accession>C1BRJ5</accession>
<protein>
    <recommendedName>
        <fullName evidence="11">Scavenger receptor class B member 1</fullName>
    </recommendedName>
    <alternativeName>
        <fullName evidence="12">SR-BI</fullName>
    </alternativeName>
</protein>
<evidence type="ECO:0000256" key="9">
    <source>
        <dbReference type="ARBA" id="ARBA00023170"/>
    </source>
</evidence>
<dbReference type="EMBL" id="BT077224">
    <property type="protein sequence ID" value="ACO11648.1"/>
    <property type="molecule type" value="mRNA"/>
</dbReference>
<dbReference type="InterPro" id="IPR002159">
    <property type="entry name" value="CD36_fam"/>
</dbReference>
<proteinExistence type="evidence at transcript level"/>
<evidence type="ECO:0000256" key="1">
    <source>
        <dbReference type="ARBA" id="ARBA00004189"/>
    </source>
</evidence>
<evidence type="ECO:0000256" key="11">
    <source>
        <dbReference type="ARBA" id="ARBA00040821"/>
    </source>
</evidence>
<feature type="transmembrane region" description="Helical" evidence="13">
    <location>
        <begin position="464"/>
        <end position="486"/>
    </location>
</feature>
<evidence type="ECO:0000256" key="4">
    <source>
        <dbReference type="ARBA" id="ARBA00022475"/>
    </source>
</evidence>
<dbReference type="GO" id="GO:0005901">
    <property type="term" value="C:caveola"/>
    <property type="evidence" value="ECO:0007669"/>
    <property type="project" value="UniProtKB-SubCell"/>
</dbReference>
<keyword evidence="8" id="KW-1015">Disulfide bond</keyword>
<evidence type="ECO:0000256" key="6">
    <source>
        <dbReference type="ARBA" id="ARBA00022989"/>
    </source>
</evidence>
<keyword evidence="5 13" id="KW-0812">Transmembrane</keyword>
<dbReference type="GO" id="GO:0005044">
    <property type="term" value="F:scavenger receptor activity"/>
    <property type="evidence" value="ECO:0007669"/>
    <property type="project" value="TreeGrafter"/>
</dbReference>
<evidence type="ECO:0000256" key="8">
    <source>
        <dbReference type="ARBA" id="ARBA00023157"/>
    </source>
</evidence>
<keyword evidence="9 14" id="KW-0675">Receptor</keyword>
<dbReference type="GO" id="GO:0005737">
    <property type="term" value="C:cytoplasm"/>
    <property type="evidence" value="ECO:0007669"/>
    <property type="project" value="TreeGrafter"/>
</dbReference>
<evidence type="ECO:0000313" key="14">
    <source>
        <dbReference type="EMBL" id="ACO11648.1"/>
    </source>
</evidence>
<keyword evidence="6 13" id="KW-1133">Transmembrane helix</keyword>
<comment type="similarity">
    <text evidence="3">Belongs to the CD36 family.</text>
</comment>
<sequence length="505" mass="57574">MECKKKESVLKVTNLRFSLCSLCLVLLLLCGIFFITLGPLIFVYILPLRDYLIDARLPLTSSSEVSQLWLHPPIKPHLKIYIFNVTNPGEYLRGGKPKLNEVGPYVYEEKWEKIHAKWSGNDTRVEYEQKKTYFFRGDASMGSQEDTLIVPNVPMIAAISKLRTSPALIKMALKSILQLFKQKPFVKLSVREFLWGYENPLIKLGNEILPKNERIPFDKFGILVGKNGSTAGALKINTGFEDLSRLGEILSFKGKNKLDKWSGEDCNTIRGTDGTIFPSRLKKEDMIHVFSPDLCQSLPLVFQKEVTSQGIPGYRFIPPSNVFYGPEKNPRNKCFCDEKKNLCMVNDGLLNVAPCQFNSPIVISWPHFYQANPNILKDFEGLAPDPEKHQFFIDIQNRLGSGLRAAVRSQINVEITPMKGHDSGLRKGFFPLIWVDEGLDEIKNEDTLRLLKMAVNYPLVIRDYASPAITSFGILLLVLSLFYLYVQRRHRRRVEPQNNTSNKEP</sequence>
<keyword evidence="10" id="KW-0325">Glycoprotein</keyword>
<keyword evidence="4" id="KW-1003">Cell membrane</keyword>
<evidence type="ECO:0000256" key="12">
    <source>
        <dbReference type="ARBA" id="ARBA00042244"/>
    </source>
</evidence>
<reference evidence="14" key="1">
    <citation type="submission" date="2009-03" db="EMBL/GenBank/DDBJ databases">
        <title>Caligus rogercresseyi ESTs and full-length cDNAs.</title>
        <authorList>
            <person name="Yasuike M."/>
            <person name="von Schalburg K."/>
            <person name="Cooper G."/>
            <person name="Leong J."/>
            <person name="Jones S.R.M."/>
            <person name="Koop B.F."/>
        </authorList>
    </citation>
    <scope>NUCLEOTIDE SEQUENCE</scope>
    <source>
        <tissue evidence="14">Whole tissue</tissue>
    </source>
</reference>
<feature type="transmembrane region" description="Helical" evidence="13">
    <location>
        <begin position="21"/>
        <end position="46"/>
    </location>
</feature>
<dbReference type="Pfam" id="PF01130">
    <property type="entry name" value="CD36"/>
    <property type="match status" value="1"/>
</dbReference>
<dbReference type="SMR" id="C1BRJ5"/>
<evidence type="ECO:0000256" key="7">
    <source>
        <dbReference type="ARBA" id="ARBA00023136"/>
    </source>
</evidence>
<evidence type="ECO:0000256" key="10">
    <source>
        <dbReference type="ARBA" id="ARBA00023180"/>
    </source>
</evidence>
<gene>
    <name evidence="14" type="primary">SCRB1</name>
</gene>
<evidence type="ECO:0000256" key="2">
    <source>
        <dbReference type="ARBA" id="ARBA00004651"/>
    </source>
</evidence>
<dbReference type="PANTHER" id="PTHR11923:SF110">
    <property type="entry name" value="SCAVENGER RECEPTOR CLASS B MEMBER 1"/>
    <property type="match status" value="1"/>
</dbReference>
<name>C1BRJ5_CALRO</name>
<dbReference type="PANTHER" id="PTHR11923">
    <property type="entry name" value="SCAVENGER RECEPTOR CLASS B TYPE-1 SR-B1"/>
    <property type="match status" value="1"/>
</dbReference>